<feature type="transmembrane region" description="Helical" evidence="2">
    <location>
        <begin position="395"/>
        <end position="424"/>
    </location>
</feature>
<evidence type="ECO:0000313" key="4">
    <source>
        <dbReference type="EMBL" id="MCQ4924082.1"/>
    </source>
</evidence>
<evidence type="ECO:0000259" key="3">
    <source>
        <dbReference type="Pfam" id="PF10145"/>
    </source>
</evidence>
<dbReference type="PANTHER" id="PTHR37813">
    <property type="entry name" value="FELS-2 PROPHAGE PROTEIN"/>
    <property type="match status" value="1"/>
</dbReference>
<feature type="transmembrane region" description="Helical" evidence="2">
    <location>
        <begin position="512"/>
        <end position="533"/>
    </location>
</feature>
<feature type="transmembrane region" description="Helical" evidence="2">
    <location>
        <begin position="539"/>
        <end position="556"/>
    </location>
</feature>
<protein>
    <submittedName>
        <fullName evidence="4">Phage tail tape measure protein</fullName>
    </submittedName>
</protein>
<feature type="transmembrane region" description="Helical" evidence="2">
    <location>
        <begin position="594"/>
        <end position="614"/>
    </location>
</feature>
<feature type="domain" description="Phage tail tape measure protein" evidence="3">
    <location>
        <begin position="95"/>
        <end position="294"/>
    </location>
</feature>
<evidence type="ECO:0000256" key="1">
    <source>
        <dbReference type="ARBA" id="ARBA00022612"/>
    </source>
</evidence>
<dbReference type="EMBL" id="JANGAC010000010">
    <property type="protein sequence ID" value="MCQ4924082.1"/>
    <property type="molecule type" value="Genomic_DNA"/>
</dbReference>
<keyword evidence="2" id="KW-0472">Membrane</keyword>
<evidence type="ECO:0000313" key="5">
    <source>
        <dbReference type="Proteomes" id="UP001524478"/>
    </source>
</evidence>
<dbReference type="NCBIfam" id="TIGR01760">
    <property type="entry name" value="tape_meas_TP901"/>
    <property type="match status" value="1"/>
</dbReference>
<dbReference type="InterPro" id="IPR010090">
    <property type="entry name" value="Phage_tape_meas"/>
</dbReference>
<sequence>MSLESIFKLSVVMNMIDNLSRPMAGVTSSVDGSVSKIQSLNQSFGEVAKTGVVMAGVGAQITSAVLDPVEATFETRRAIGELASLGVKDLATMETAAKNFSDTWAGTTKADFISAAYDIKSGIASLTDEGVAGYTELSGVTAKATKSTIAEMTDLFATGYGIYKNFYGDLSDMEFGEIFSAGIAKSVQQFKTTGSGMSQAIKTLGASATTSNVPLEEQLSILGMLQATMSGSEAGTKYKAFLRSATKGGEALGLSFTDANNQLLSMPEILEKLRGKFGETMDAAEKMELQKAFGDTEAVALIDLMYSKTGDLQSNILTLYDSMGQGVGVATDMANAINETEPAKYERLKQQIHNVKESIGNTLLPTVNELLGKGGEVIAKAGEWIESHQELVRVIMIAAITLGIFLAVAGTTIAVIGSVGLIFTRTIGIIGGMKTAIRAIPSLLETMQIRAMYAGDSIKLAFTKIKGGATTVITSLKNVTMSIFNFAKAAVINGAQAVKSFVLGMVQMARQAITTAVTALPSLIASVWSFTAALLANPITWVVVGIMALIAALILLWQNWDAVVAFVQGIFSGFVNGIINGFNWIKEKVSSLPAVFQVLLAAIFPILGIPLLIANNWDAIVAYFSNLWMGVKQSFTDGINSVKNFITGTLAWFRESGSKILTTFTEGIKSAINKPVEAVKGGLAKIRQMLPFSDAKEGPLSTLTLSGRRVLETITTGIHQREDMPADAVEDSFKSVDFTTTKKAVAKVNLKEAINGESKSDDDGTSNSGKNVIIQKLLMNVDFSKIKDLKQLLKLLAEIEDYTNGNGEETKDFPTPEPA</sequence>
<dbReference type="RefSeq" id="WP_256311905.1">
    <property type="nucleotide sequence ID" value="NZ_JANGAC010000010.1"/>
</dbReference>
<feature type="transmembrane region" description="Helical" evidence="2">
    <location>
        <begin position="563"/>
        <end position="582"/>
    </location>
</feature>
<name>A0ABT1SCJ0_9FIRM</name>
<dbReference type="PANTHER" id="PTHR37813:SF1">
    <property type="entry name" value="FELS-2 PROPHAGE PROTEIN"/>
    <property type="match status" value="1"/>
</dbReference>
<dbReference type="Pfam" id="PF10145">
    <property type="entry name" value="PhageMin_Tail"/>
    <property type="match status" value="1"/>
</dbReference>
<keyword evidence="2" id="KW-1133">Transmembrane helix</keyword>
<reference evidence="4 5" key="1">
    <citation type="submission" date="2022-06" db="EMBL/GenBank/DDBJ databases">
        <title>Isolation of gut microbiota from human fecal samples.</title>
        <authorList>
            <person name="Pamer E.G."/>
            <person name="Barat B."/>
            <person name="Waligurski E."/>
            <person name="Medina S."/>
            <person name="Paddock L."/>
            <person name="Mostad J."/>
        </authorList>
    </citation>
    <scope>NUCLEOTIDE SEQUENCE [LARGE SCALE GENOMIC DNA]</scope>
    <source>
        <strain evidence="4 5">DFI.7.95</strain>
    </source>
</reference>
<comment type="caution">
    <text evidence="4">The sequence shown here is derived from an EMBL/GenBank/DDBJ whole genome shotgun (WGS) entry which is preliminary data.</text>
</comment>
<keyword evidence="2" id="KW-0812">Transmembrane</keyword>
<proteinExistence type="predicted"/>
<keyword evidence="1" id="KW-1188">Viral release from host cell</keyword>
<keyword evidence="5" id="KW-1185">Reference proteome</keyword>
<gene>
    <name evidence="4" type="ORF">NE686_13350</name>
</gene>
<accession>A0ABT1SCJ0</accession>
<dbReference type="Proteomes" id="UP001524478">
    <property type="component" value="Unassembled WGS sequence"/>
</dbReference>
<evidence type="ECO:0000256" key="2">
    <source>
        <dbReference type="SAM" id="Phobius"/>
    </source>
</evidence>
<organism evidence="4 5">
    <name type="scientific">Tissierella carlieri</name>
    <dbReference type="NCBI Taxonomy" id="689904"/>
    <lineage>
        <taxon>Bacteria</taxon>
        <taxon>Bacillati</taxon>
        <taxon>Bacillota</taxon>
        <taxon>Tissierellia</taxon>
        <taxon>Tissierellales</taxon>
        <taxon>Tissierellaceae</taxon>
        <taxon>Tissierella</taxon>
    </lineage>
</organism>